<gene>
    <name evidence="1" type="ORF">BGZ95_009725</name>
</gene>
<accession>A0AAD4H5G6</accession>
<dbReference type="SUPFAM" id="SSF52047">
    <property type="entry name" value="RNI-like"/>
    <property type="match status" value="1"/>
</dbReference>
<protein>
    <submittedName>
        <fullName evidence="1">Uncharacterized protein</fullName>
    </submittedName>
</protein>
<dbReference type="EMBL" id="JAAAIL010000597">
    <property type="protein sequence ID" value="KAG0274484.1"/>
    <property type="molecule type" value="Genomic_DNA"/>
</dbReference>
<evidence type="ECO:0000313" key="2">
    <source>
        <dbReference type="Proteomes" id="UP001194580"/>
    </source>
</evidence>
<keyword evidence="2" id="KW-1185">Reference proteome</keyword>
<proteinExistence type="predicted"/>
<comment type="caution">
    <text evidence="1">The sequence shown here is derived from an EMBL/GenBank/DDBJ whole genome shotgun (WGS) entry which is preliminary data.</text>
</comment>
<dbReference type="InterPro" id="IPR032675">
    <property type="entry name" value="LRR_dom_sf"/>
</dbReference>
<dbReference type="AlphaFoldDB" id="A0AAD4H5G6"/>
<evidence type="ECO:0000313" key="1">
    <source>
        <dbReference type="EMBL" id="KAG0274484.1"/>
    </source>
</evidence>
<name>A0AAD4H5G6_9FUNG</name>
<sequence length="260" mass="29458">MEELTVCGITESDEVLATIICRLPPLKKLEIGSEDFGPLCFRHLQERLFGSLKTLDLSRCYKFTGQMALRVLSSCPQLEDFGAPYISVQDLRAAPQPWVCQGLKRLSVLFFDNDEPGTVSGDDLRGSVTNRSSSLVFGYLSKLEQLDTLDISFYNMRTPIDLRFINLNAPQFRLDTGLGQLATLKKLKALCLDRTKQNLREEDVEWMLLQWPKLKKLSGALSWSPSEEDEGGENSIVDTQLSKLVLEKGISRDYYSYIWS</sequence>
<dbReference type="Gene3D" id="3.80.10.10">
    <property type="entry name" value="Ribonuclease Inhibitor"/>
    <property type="match status" value="1"/>
</dbReference>
<organism evidence="1 2">
    <name type="scientific">Linnemannia exigua</name>
    <dbReference type="NCBI Taxonomy" id="604196"/>
    <lineage>
        <taxon>Eukaryota</taxon>
        <taxon>Fungi</taxon>
        <taxon>Fungi incertae sedis</taxon>
        <taxon>Mucoromycota</taxon>
        <taxon>Mortierellomycotina</taxon>
        <taxon>Mortierellomycetes</taxon>
        <taxon>Mortierellales</taxon>
        <taxon>Mortierellaceae</taxon>
        <taxon>Linnemannia</taxon>
    </lineage>
</organism>
<reference evidence="1" key="1">
    <citation type="journal article" date="2020" name="Fungal Divers.">
        <title>Resolving the Mortierellaceae phylogeny through synthesis of multi-gene phylogenetics and phylogenomics.</title>
        <authorList>
            <person name="Vandepol N."/>
            <person name="Liber J."/>
            <person name="Desiro A."/>
            <person name="Na H."/>
            <person name="Kennedy M."/>
            <person name="Barry K."/>
            <person name="Grigoriev I.V."/>
            <person name="Miller A.N."/>
            <person name="O'Donnell K."/>
            <person name="Stajich J.E."/>
            <person name="Bonito G."/>
        </authorList>
    </citation>
    <scope>NUCLEOTIDE SEQUENCE</scope>
    <source>
        <strain evidence="1">NRRL 28262</strain>
    </source>
</reference>
<dbReference type="Proteomes" id="UP001194580">
    <property type="component" value="Unassembled WGS sequence"/>
</dbReference>